<evidence type="ECO:0000313" key="6">
    <source>
        <dbReference type="EMBL" id="JAB85468.1"/>
    </source>
</evidence>
<feature type="domain" description="C2" evidence="5">
    <location>
        <begin position="1813"/>
        <end position="1935"/>
    </location>
</feature>
<accession>W8ALY0</accession>
<dbReference type="InterPro" id="IPR035892">
    <property type="entry name" value="C2_domain_sf"/>
</dbReference>
<feature type="compositionally biased region" description="Low complexity" evidence="4">
    <location>
        <begin position="1399"/>
        <end position="1409"/>
    </location>
</feature>
<dbReference type="SUPFAM" id="SSF49562">
    <property type="entry name" value="C2 domain (Calcium/lipid-binding domain, CaLB)"/>
    <property type="match status" value="2"/>
</dbReference>
<name>W8ALY0_CERCA</name>
<dbReference type="PANTHER" id="PTHR45716">
    <property type="entry name" value="BITESIZE, ISOFORM I"/>
    <property type="match status" value="1"/>
</dbReference>
<dbReference type="FunFam" id="2.60.40.150:FF:000006">
    <property type="entry name" value="Synaptotagmin-like 5, isoform CRA_a"/>
    <property type="match status" value="1"/>
</dbReference>
<dbReference type="GO" id="GO:0006887">
    <property type="term" value="P:exocytosis"/>
    <property type="evidence" value="ECO:0007669"/>
    <property type="project" value="TreeGrafter"/>
</dbReference>
<reference evidence="6" key="2">
    <citation type="journal article" date="2014" name="BMC Genomics">
        <title>A genomic perspective to assessing quality of mass-reared SIT flies used in Mediterranean fruit fly (Ceratitis capitata) eradication in California.</title>
        <authorList>
            <person name="Calla B."/>
            <person name="Hall B."/>
            <person name="Hou S."/>
            <person name="Geib S.M."/>
        </authorList>
    </citation>
    <scope>NUCLEOTIDE SEQUENCE</scope>
</reference>
<organism evidence="6">
    <name type="scientific">Ceratitis capitata</name>
    <name type="common">Mediterranean fruit fly</name>
    <name type="synonym">Tephritis capitata</name>
    <dbReference type="NCBI Taxonomy" id="7213"/>
    <lineage>
        <taxon>Eukaryota</taxon>
        <taxon>Metazoa</taxon>
        <taxon>Ecdysozoa</taxon>
        <taxon>Arthropoda</taxon>
        <taxon>Hexapoda</taxon>
        <taxon>Insecta</taxon>
        <taxon>Pterygota</taxon>
        <taxon>Neoptera</taxon>
        <taxon>Endopterygota</taxon>
        <taxon>Diptera</taxon>
        <taxon>Brachycera</taxon>
        <taxon>Muscomorpha</taxon>
        <taxon>Tephritoidea</taxon>
        <taxon>Tephritidae</taxon>
        <taxon>Ceratitis</taxon>
        <taxon>Ceratitis</taxon>
    </lineage>
</organism>
<sequence>MSDVTTASVSSSQTIIHNFEELEQANVTTGSRVTNSNSKDNNNSSSNAVTQLANIVSTSRGAANTSTAAVEAVRAASSASVLANSLCLVENEMLNVKDHSVDNEDGGASASVSATNNNNNNGGVVLIEPKQRFSASLQSTDEQQIVEEEKLSINKGRSKIEEPTTALQVQNIPHNSTVDDSGNSAVVSEVQIDESQQQNANDEIVCDDDNNAKSVTKAQQPKVLVVKNNQIIANADEKANERERERVSERERERERGYGERADKVSYETRETNVLDDDYGLGNALKKQQKQLKSPSKITSTSKVEFGEEYHEDSAGGVLGQTTVEGAPGAVHTSYTPRFSVNNSNDQTETISQFDSIFGGGISAAPTTRTKSTLAGSNSTSNSVATTSLSAKYRSLIMITKDNNSSIGSGNDLLANSDGSGSIAFADKSQATTTTTTITTIESAATRVRQGIQTHDGRYDVGGDSACVGSSPNGGSIIRLSGYEANMPSSSSSHANRDSNSPTATQRTSFSLTTSKPSSSSAGDESLKAPTASSRLYVSSPSASLPSAVRNTITTSSSNSSRVTLSYDAGDVNEHTTHYPVNTVDLLRDQKIVYGYTAGEEEEDFDQLSNGRGSGRSSRADGNDDGDFLDDEDDDVRQDSKSKAVCLEDGLADDDSWVEEISQQGDVDFGDDTTPTASDSEDLSVDGDDTVLANGMFIDREEELRGYHRSTIDFTLHTIVEESCEESEVASLRGAEDVGEEEELDELERRRQRTINHHNRLSASDLEKYFFFDLGDGKVMSSIDTRGDDTASEVSSECSEGLDSLGMPEDHTNDSNSAAELASSRLEKYFLSGFMGFSASEKNESDESGSVGSDSEGHPSPSQRRKRLVRARGTPRSHNSSLDNLLVDSQSLPADSLEPSLLPSTASDLLDSSESEACDETVLHVSSGGEKAFESNSSDTIKRKKQVRKRHDSLDEKKLHDSAEDANKVSGSNAECRTPTPGSISNAQAKKQQHHSRDSGFVGSNDDLLKSPESEQPTTSTATRTKSPTALEQIEEVKETPQATTSSAIVLPEVRITAPNDTATTLGSTLQADGLTNKPPLPPTANASLVRKDSFNNWSSDEETNLMMSKMRQFFKTLVVATANAQQTYGSANNSKGTTPNQTTPISVRRMKARPQLAYFENELTRLMKTVPGINDEQVREIVEYLSSEDTWSDSCDSSDYTSSDLEGSNRRKGELKEQISASCQQIINKFEIDEEGDRGDGGLLEVDTHGLNPDTALVYQKLVASFSKIAVGNTSTTTATVTTTTTAELPIPNATEDNVTKRTVEEDQISTGSTQSTERSPQLFAKVMQHIGTRLVALMHEVNSGNDSHGTNSPIAPQRNHHKRLQAKISITTTEDEEEESPSESGEQAKSARYTSLHTTQQHSVYHQQQHHHHHLQHPHHLSHQTKSNKALQDEANNLARSKSHDLLLDSASTSAACSSVSGSSTNATRPHHHQSSSGVSDTAGEECGVASDYERFSWRGSFESALLANGDSRTKLSQLDRDNSSSASALAVAKRRSAGDLLFNHKSMSREQLDRVRSCGSIGGGDERHQELEASPAKPWVSTTDCKDVRRSSVPDAIYESDSSDDDAFGARSTLPRSLLGVTQVASTNSLPRLPTTSAGAASTSSSAGMSTAQTAIATSTPLAKSQGALNFNSSGSAKSARYRSPSLASRASASLSAKKSSASLGLQHFLYSKRDARKRLNMSGEEAKAAAEESTQSPVIGKRNESTASPIQSRGSGTSETWPAQSDEDIDRLVAMHQNRDSLSSLGLRSDSMASVYSGAGEGRYGTVVVKGQVEFGIQYNYKLGALEIHVVRCKDLAAVDAKRNRSDPYVKVYLLPDKSKAGKRKTKVKKHTLNPIFDEILRFHMPISSLESRTLWLTVWHSDMFGRNDFLGEVSVNLQGKVFDNPQSQWYLLQERSEPFDEIATYRGDIVVGLKYIPPENVRPGFMRSASTSSGSSNLRKFGSIKSVASRTDRSSKGGQLHVLVKEAKHLSPIKVNGTCDAFCKSYLLPDRTRSSKQKTPVVKRSLHPTWNYTFIYEDVSLDDLSERALELTVWDHDRLASNEFLGGVRFSMGTGKSYGRPVEWMDATGKELSLWQNMIDRPNFWVEGSLILRSTLDGIRAIP</sequence>
<dbReference type="PROSITE" id="PS50004">
    <property type="entry name" value="C2"/>
    <property type="match status" value="2"/>
</dbReference>
<feature type="compositionally biased region" description="Basic and acidic residues" evidence="4">
    <location>
        <begin position="952"/>
        <end position="967"/>
    </location>
</feature>
<evidence type="ECO:0000259" key="5">
    <source>
        <dbReference type="PROSITE" id="PS50004"/>
    </source>
</evidence>
<feature type="region of interest" description="Disordered" evidence="4">
    <location>
        <begin position="1191"/>
        <end position="1214"/>
    </location>
</feature>
<feature type="compositionally biased region" description="Acidic residues" evidence="4">
    <location>
        <begin position="623"/>
        <end position="636"/>
    </location>
</feature>
<dbReference type="SMART" id="SM00239">
    <property type="entry name" value="C2"/>
    <property type="match status" value="2"/>
</dbReference>
<feature type="compositionally biased region" description="Basic residues" evidence="4">
    <location>
        <begin position="942"/>
        <end position="951"/>
    </location>
</feature>
<proteinExistence type="evidence at transcript level"/>
<feature type="region of interest" description="Disordered" evidence="4">
    <location>
        <begin position="100"/>
        <end position="120"/>
    </location>
</feature>
<dbReference type="InterPro" id="IPR001565">
    <property type="entry name" value="Synaptotagmin"/>
</dbReference>
<feature type="compositionally biased region" description="Basic residues" evidence="4">
    <location>
        <begin position="863"/>
        <end position="875"/>
    </location>
</feature>
<feature type="compositionally biased region" description="Basic residues" evidence="4">
    <location>
        <begin position="1410"/>
        <end position="1425"/>
    </location>
</feature>
<feature type="compositionally biased region" description="Low complexity" evidence="4">
    <location>
        <begin position="35"/>
        <end position="47"/>
    </location>
</feature>
<dbReference type="GO" id="GO:0070382">
    <property type="term" value="C:exocytic vesicle"/>
    <property type="evidence" value="ECO:0007669"/>
    <property type="project" value="TreeGrafter"/>
</dbReference>
<evidence type="ECO:0000256" key="2">
    <source>
        <dbReference type="ARBA" id="ARBA00022737"/>
    </source>
</evidence>
<gene>
    <name evidence="6" type="primary">SYTL5</name>
</gene>
<feature type="region of interest" description="Disordered" evidence="4">
    <location>
        <begin position="26"/>
        <end position="47"/>
    </location>
</feature>
<dbReference type="Pfam" id="PF00168">
    <property type="entry name" value="C2"/>
    <property type="match status" value="2"/>
</dbReference>
<feature type="compositionally biased region" description="Polar residues" evidence="4">
    <location>
        <begin position="498"/>
        <end position="507"/>
    </location>
</feature>
<dbReference type="PRINTS" id="PR00399">
    <property type="entry name" value="SYNAPTOTAGMN"/>
</dbReference>
<feature type="compositionally biased region" description="Low complexity" evidence="4">
    <location>
        <begin position="1459"/>
        <end position="1470"/>
    </location>
</feature>
<feature type="region of interest" description="Disordered" evidence="4">
    <location>
        <begin position="1344"/>
        <end position="1430"/>
    </location>
</feature>
<dbReference type="GO" id="GO:0005886">
    <property type="term" value="C:plasma membrane"/>
    <property type="evidence" value="ECO:0007669"/>
    <property type="project" value="TreeGrafter"/>
</dbReference>
<dbReference type="InterPro" id="IPR043567">
    <property type="entry name" value="SYTL1-5_C2B"/>
</dbReference>
<feature type="region of interest" description="Disordered" evidence="4">
    <location>
        <begin position="1555"/>
        <end position="1588"/>
    </location>
</feature>
<feature type="region of interest" description="Disordered" evidence="4">
    <location>
        <begin position="1459"/>
        <end position="1486"/>
    </location>
</feature>
<feature type="compositionally biased region" description="Polar residues" evidence="4">
    <location>
        <begin position="969"/>
        <end position="990"/>
    </location>
</feature>
<evidence type="ECO:0000256" key="4">
    <source>
        <dbReference type="SAM" id="MobiDB-lite"/>
    </source>
</evidence>
<feature type="region of interest" description="Disordered" evidence="4">
    <location>
        <begin position="478"/>
        <end position="563"/>
    </location>
</feature>
<dbReference type="Gene3D" id="2.60.40.150">
    <property type="entry name" value="C2 domain"/>
    <property type="match status" value="2"/>
</dbReference>
<feature type="compositionally biased region" description="Polar residues" evidence="4">
    <location>
        <begin position="1344"/>
        <end position="1356"/>
    </location>
</feature>
<keyword evidence="3" id="KW-0472">Membrane</keyword>
<keyword evidence="2" id="KW-0677">Repeat</keyword>
<feature type="region of interest" description="Disordered" evidence="4">
    <location>
        <begin position="1298"/>
        <end position="1323"/>
    </location>
</feature>
<feature type="compositionally biased region" description="Low complexity" evidence="4">
    <location>
        <begin position="106"/>
        <end position="120"/>
    </location>
</feature>
<feature type="region of interest" description="Disordered" evidence="4">
    <location>
        <begin position="1724"/>
        <end position="1767"/>
    </location>
</feature>
<dbReference type="CDD" id="cd04020">
    <property type="entry name" value="C2B_SLP_1-2-3-4"/>
    <property type="match status" value="1"/>
</dbReference>
<feature type="domain" description="C2" evidence="5">
    <location>
        <begin position="1985"/>
        <end position="2110"/>
    </location>
</feature>
<dbReference type="EMBL" id="GAMC01021087">
    <property type="protein sequence ID" value="JAB85468.1"/>
    <property type="molecule type" value="mRNA"/>
</dbReference>
<feature type="region of interest" description="Disordered" evidence="4">
    <location>
        <begin position="603"/>
        <end position="642"/>
    </location>
</feature>
<dbReference type="CDD" id="cd08521">
    <property type="entry name" value="C2A_SLP"/>
    <property type="match status" value="1"/>
</dbReference>
<comment type="subcellular location">
    <subcellularLocation>
        <location evidence="1">Membrane</location>
    </subcellularLocation>
</comment>
<reference evidence="6" key="1">
    <citation type="submission" date="2013-07" db="EMBL/GenBank/DDBJ databases">
        <authorList>
            <person name="Geib S."/>
        </authorList>
    </citation>
    <scope>NUCLEOTIDE SEQUENCE</scope>
</reference>
<feature type="compositionally biased region" description="Low complexity" evidence="4">
    <location>
        <begin position="508"/>
        <end position="521"/>
    </location>
</feature>
<dbReference type="OrthoDB" id="195679at2759"/>
<feature type="region of interest" description="Disordered" evidence="4">
    <location>
        <begin position="663"/>
        <end position="688"/>
    </location>
</feature>
<feature type="region of interest" description="Disordered" evidence="4">
    <location>
        <begin position="236"/>
        <end position="261"/>
    </location>
</feature>
<feature type="region of interest" description="Disordered" evidence="4">
    <location>
        <begin position="841"/>
        <end position="1030"/>
    </location>
</feature>
<feature type="compositionally biased region" description="Low complexity" evidence="4">
    <location>
        <begin position="1017"/>
        <end position="1030"/>
    </location>
</feature>
<feature type="region of interest" description="Disordered" evidence="4">
    <location>
        <begin position="784"/>
        <end position="819"/>
    </location>
</feature>
<feature type="compositionally biased region" description="Low complexity" evidence="4">
    <location>
        <begin position="1191"/>
        <end position="1205"/>
    </location>
</feature>
<dbReference type="EMBL" id="GAMC01021085">
    <property type="protein sequence ID" value="JAB85470.1"/>
    <property type="molecule type" value="mRNA"/>
</dbReference>
<feature type="compositionally biased region" description="Polar residues" evidence="4">
    <location>
        <begin position="1310"/>
        <end position="1321"/>
    </location>
</feature>
<feature type="compositionally biased region" description="Polar residues" evidence="4">
    <location>
        <begin position="876"/>
        <end position="893"/>
    </location>
</feature>
<dbReference type="InterPro" id="IPR000008">
    <property type="entry name" value="C2_dom"/>
</dbReference>
<feature type="compositionally biased region" description="Polar residues" evidence="4">
    <location>
        <begin position="1749"/>
        <end position="1767"/>
    </location>
</feature>
<feature type="compositionally biased region" description="Low complexity" evidence="4">
    <location>
        <begin position="1638"/>
        <end position="1651"/>
    </location>
</feature>
<protein>
    <submittedName>
        <fullName evidence="6">Synaptotagmin-like protein 5</fullName>
    </submittedName>
</protein>
<dbReference type="GO" id="GO:0042043">
    <property type="term" value="F:neurexin family protein binding"/>
    <property type="evidence" value="ECO:0007669"/>
    <property type="project" value="TreeGrafter"/>
</dbReference>
<dbReference type="PANTHER" id="PTHR45716:SF2">
    <property type="entry name" value="BITESIZE, ISOFORM I"/>
    <property type="match status" value="1"/>
</dbReference>
<feature type="region of interest" description="Disordered" evidence="4">
    <location>
        <begin position="1632"/>
        <end position="1651"/>
    </location>
</feature>
<evidence type="ECO:0000256" key="3">
    <source>
        <dbReference type="ARBA" id="ARBA00023136"/>
    </source>
</evidence>
<feature type="compositionally biased region" description="Low complexity" evidence="4">
    <location>
        <begin position="536"/>
        <end position="563"/>
    </location>
</feature>
<feature type="compositionally biased region" description="Acidic residues" evidence="4">
    <location>
        <begin position="679"/>
        <end position="688"/>
    </location>
</feature>
<evidence type="ECO:0000256" key="1">
    <source>
        <dbReference type="ARBA" id="ARBA00004370"/>
    </source>
</evidence>